<evidence type="ECO:0000313" key="2">
    <source>
        <dbReference type="Proteomes" id="UP001066276"/>
    </source>
</evidence>
<reference evidence="1" key="1">
    <citation type="journal article" date="2022" name="bioRxiv">
        <title>Sequencing and chromosome-scale assembly of the giantPleurodeles waltlgenome.</title>
        <authorList>
            <person name="Brown T."/>
            <person name="Elewa A."/>
            <person name="Iarovenko S."/>
            <person name="Subramanian E."/>
            <person name="Araus A.J."/>
            <person name="Petzold A."/>
            <person name="Susuki M."/>
            <person name="Suzuki K.-i.T."/>
            <person name="Hayashi T."/>
            <person name="Toyoda A."/>
            <person name="Oliveira C."/>
            <person name="Osipova E."/>
            <person name="Leigh N.D."/>
            <person name="Simon A."/>
            <person name="Yun M.H."/>
        </authorList>
    </citation>
    <scope>NUCLEOTIDE SEQUENCE</scope>
    <source>
        <strain evidence="1">20211129_DDA</strain>
        <tissue evidence="1">Liver</tissue>
    </source>
</reference>
<dbReference type="AlphaFoldDB" id="A0AAV7NYE4"/>
<organism evidence="1 2">
    <name type="scientific">Pleurodeles waltl</name>
    <name type="common">Iberian ribbed newt</name>
    <dbReference type="NCBI Taxonomy" id="8319"/>
    <lineage>
        <taxon>Eukaryota</taxon>
        <taxon>Metazoa</taxon>
        <taxon>Chordata</taxon>
        <taxon>Craniata</taxon>
        <taxon>Vertebrata</taxon>
        <taxon>Euteleostomi</taxon>
        <taxon>Amphibia</taxon>
        <taxon>Batrachia</taxon>
        <taxon>Caudata</taxon>
        <taxon>Salamandroidea</taxon>
        <taxon>Salamandridae</taxon>
        <taxon>Pleurodelinae</taxon>
        <taxon>Pleurodeles</taxon>
    </lineage>
</organism>
<comment type="caution">
    <text evidence="1">The sequence shown here is derived from an EMBL/GenBank/DDBJ whole genome shotgun (WGS) entry which is preliminary data.</text>
</comment>
<name>A0AAV7NYE4_PLEWA</name>
<dbReference type="EMBL" id="JANPWB010000012">
    <property type="protein sequence ID" value="KAJ1119403.1"/>
    <property type="molecule type" value="Genomic_DNA"/>
</dbReference>
<protein>
    <submittedName>
        <fullName evidence="1">Uncharacterized protein</fullName>
    </submittedName>
</protein>
<evidence type="ECO:0000313" key="1">
    <source>
        <dbReference type="EMBL" id="KAJ1119403.1"/>
    </source>
</evidence>
<proteinExistence type="predicted"/>
<sequence length="91" mass="10053">MAHTRAVLDFAHAYLACWPAEIGGAFLTLSAVGGAFGENRLIQVAKRYVRTGHNRESGSYAVVVSHSFGKEQFWGVENVCEFEEFERSDLG</sequence>
<keyword evidence="2" id="KW-1185">Reference proteome</keyword>
<dbReference type="Proteomes" id="UP001066276">
    <property type="component" value="Chromosome 8"/>
</dbReference>
<gene>
    <name evidence="1" type="ORF">NDU88_007589</name>
</gene>
<accession>A0AAV7NYE4</accession>